<dbReference type="InterPro" id="IPR034904">
    <property type="entry name" value="FSCA_dom_sf"/>
</dbReference>
<dbReference type="InterPro" id="IPR011883">
    <property type="entry name" value="PaaD-like"/>
</dbReference>
<dbReference type="PANTHER" id="PTHR42831:SF3">
    <property type="entry name" value="1,2-PHENYLACETYL-COA EPOXIDASE, SUBUNIT D-RELATED"/>
    <property type="match status" value="1"/>
</dbReference>
<dbReference type="PANTHER" id="PTHR42831">
    <property type="entry name" value="FE-S PROTEIN MATURATION AUXILIARY FACTOR YITW"/>
    <property type="match status" value="1"/>
</dbReference>
<evidence type="ECO:0000259" key="2">
    <source>
        <dbReference type="Pfam" id="PF23451"/>
    </source>
</evidence>
<protein>
    <submittedName>
        <fullName evidence="3">Phenylacetate-CoA oxygenase subunit PaaJ</fullName>
    </submittedName>
</protein>
<dbReference type="Pfam" id="PF23451">
    <property type="entry name" value="Zn_ribbon_PaaD"/>
    <property type="match status" value="1"/>
</dbReference>
<dbReference type="Proteomes" id="UP000637720">
    <property type="component" value="Unassembled WGS sequence"/>
</dbReference>
<dbReference type="Gene3D" id="3.30.300.130">
    <property type="entry name" value="Fe-S cluster assembly (FSCA)"/>
    <property type="match status" value="1"/>
</dbReference>
<keyword evidence="4" id="KW-1185">Reference proteome</keyword>
<name>A0A8J3BBI8_9BACI</name>
<dbReference type="AlphaFoldDB" id="A0A8J3BBI8"/>
<proteinExistence type="predicted"/>
<reference evidence="3" key="2">
    <citation type="submission" date="2020-09" db="EMBL/GenBank/DDBJ databases">
        <authorList>
            <person name="Sun Q."/>
            <person name="Ohkuma M."/>
        </authorList>
    </citation>
    <scope>NUCLEOTIDE SEQUENCE</scope>
    <source>
        <strain evidence="3">JCM 14719</strain>
    </source>
</reference>
<comment type="caution">
    <text evidence="3">The sequence shown here is derived from an EMBL/GenBank/DDBJ whole genome shotgun (WGS) entry which is preliminary data.</text>
</comment>
<evidence type="ECO:0000313" key="3">
    <source>
        <dbReference type="EMBL" id="GGJ99052.1"/>
    </source>
</evidence>
<dbReference type="InterPro" id="IPR052339">
    <property type="entry name" value="Fe-S_Maturation_MIP18"/>
</dbReference>
<dbReference type="EMBL" id="BMOF01000018">
    <property type="protein sequence ID" value="GGJ99052.1"/>
    <property type="molecule type" value="Genomic_DNA"/>
</dbReference>
<dbReference type="NCBIfam" id="TIGR02159">
    <property type="entry name" value="PA_CoA_Oxy4"/>
    <property type="match status" value="1"/>
</dbReference>
<feature type="domain" description="MIP18 family-like" evidence="1">
    <location>
        <begin position="11"/>
        <end position="82"/>
    </location>
</feature>
<dbReference type="Pfam" id="PF01883">
    <property type="entry name" value="FeS_assembly_P"/>
    <property type="match status" value="1"/>
</dbReference>
<dbReference type="InterPro" id="IPR002744">
    <property type="entry name" value="MIP18-like"/>
</dbReference>
<reference evidence="3" key="1">
    <citation type="journal article" date="2014" name="Int. J. Syst. Evol. Microbiol.">
        <title>Complete genome sequence of Corynebacterium casei LMG S-19264T (=DSM 44701T), isolated from a smear-ripened cheese.</title>
        <authorList>
            <consortium name="US DOE Joint Genome Institute (JGI-PGF)"/>
            <person name="Walter F."/>
            <person name="Albersmeier A."/>
            <person name="Kalinowski J."/>
            <person name="Ruckert C."/>
        </authorList>
    </citation>
    <scope>NUCLEOTIDE SEQUENCE</scope>
    <source>
        <strain evidence="3">JCM 14719</strain>
    </source>
</reference>
<dbReference type="RefSeq" id="WP_054670747.1">
    <property type="nucleotide sequence ID" value="NZ_BMOF01000018.1"/>
</dbReference>
<feature type="domain" description="PaaD zinc beta ribbon" evidence="2">
    <location>
        <begin position="114"/>
        <end position="159"/>
    </location>
</feature>
<evidence type="ECO:0000313" key="4">
    <source>
        <dbReference type="Proteomes" id="UP000637720"/>
    </source>
</evidence>
<dbReference type="SUPFAM" id="SSF117916">
    <property type="entry name" value="Fe-S cluster assembly (FSCA) domain-like"/>
    <property type="match status" value="1"/>
</dbReference>
<evidence type="ECO:0000259" key="1">
    <source>
        <dbReference type="Pfam" id="PF01883"/>
    </source>
</evidence>
<dbReference type="InterPro" id="IPR056572">
    <property type="entry name" value="Zn_ribbon_PaaD"/>
</dbReference>
<gene>
    <name evidence="3" type="ORF">GCM10007043_11360</name>
</gene>
<organism evidence="3 4">
    <name type="scientific">Calditerricola satsumensis</name>
    <dbReference type="NCBI Taxonomy" id="373054"/>
    <lineage>
        <taxon>Bacteria</taxon>
        <taxon>Bacillati</taxon>
        <taxon>Bacillota</taxon>
        <taxon>Bacilli</taxon>
        <taxon>Bacillales</taxon>
        <taxon>Bacillaceae</taxon>
        <taxon>Calditerricola</taxon>
    </lineage>
</organism>
<sequence>MTERISETLETALWEALQEVKDPEIPTVSVVELGMVHRVAAEGGRVTVEMLPTFVGCPALDILRRDVTARLAQVDGVEEVEVRFVLNPPWTSDRITPEGRRKLAEFGLAPPPAADGPAIPPECPYCGARDTAIENLFGPTACRAIFYCKACRQPFEGLKPV</sequence>
<accession>A0A8J3BBI8</accession>